<name>W8VGH3_KLEPN</name>
<dbReference type="HOGENOM" id="CLU_036838_2_0_6"/>
<sequence>MRHRKTRHHVYGRSRNDTRCPRSNRGLHHTILHTISSASTRSVSLVTEHRQQGAAMALPIMIDCDPGHDDAIALVLALASPELEVKAVTASAGNQTPEKTLRNVLRMLTLLNRPDIPVAGGAWKPLMRDLIIADNVHGESGLDGPSLPEPAFAPQNCTAVELMASVLRESQEPVTLVATGPQTNVALLLASHPELHAKIARIVIMGGAMGLGNWQPAAEFNIYVDPQAAEMVFQSGIPVVMAGLDVTHKAQILPADIERFRQIGNPVSTIVAELLDFFMAYHKDEKWGFDGAPLHDPCTIAWLLKPEIFTTIERWVGVETEGKYTQGMTVVDYYHLTGNRPNTTLMLDVDREAFVDLLAQRLAFYA</sequence>
<dbReference type="InterPro" id="IPR036452">
    <property type="entry name" value="Ribo_hydro-like"/>
</dbReference>
<dbReference type="GO" id="GO:0005829">
    <property type="term" value="C:cytosol"/>
    <property type="evidence" value="ECO:0007669"/>
    <property type="project" value="TreeGrafter"/>
</dbReference>
<comment type="function">
    <text evidence="3">Hydrolyzes cytidine or uridine to ribose and cytosine or uracil, respectively.</text>
</comment>
<dbReference type="PATRIC" id="fig|1420013.3.peg.2373"/>
<evidence type="ECO:0000256" key="3">
    <source>
        <dbReference type="HAMAP-Rule" id="MF_01431"/>
    </source>
</evidence>
<evidence type="ECO:0000256" key="1">
    <source>
        <dbReference type="ARBA" id="ARBA00022801"/>
    </source>
</evidence>
<dbReference type="GO" id="GO:0006206">
    <property type="term" value="P:pyrimidine nucleobase metabolic process"/>
    <property type="evidence" value="ECO:0007669"/>
    <property type="project" value="UniProtKB-UniRule"/>
</dbReference>
<evidence type="ECO:0000259" key="5">
    <source>
        <dbReference type="Pfam" id="PF01156"/>
    </source>
</evidence>
<organism evidence="6 7">
    <name type="scientific">Klebsiella pneumoniae 30684/NJST258_2</name>
    <dbReference type="NCBI Taxonomy" id="1420013"/>
    <lineage>
        <taxon>Bacteria</taxon>
        <taxon>Pseudomonadati</taxon>
        <taxon>Pseudomonadota</taxon>
        <taxon>Gammaproteobacteria</taxon>
        <taxon>Enterobacterales</taxon>
        <taxon>Enterobacteriaceae</taxon>
        <taxon>Klebsiella/Raoultella group</taxon>
        <taxon>Klebsiella</taxon>
        <taxon>Klebsiella pneumoniae complex</taxon>
    </lineage>
</organism>
<dbReference type="AlphaFoldDB" id="W8VGH3"/>
<dbReference type="Pfam" id="PF01156">
    <property type="entry name" value="IU_nuc_hydro"/>
    <property type="match status" value="1"/>
</dbReference>
<comment type="similarity">
    <text evidence="3">Belongs to the IUNH family. RihA subfamily.</text>
</comment>
<dbReference type="CDD" id="cd02651">
    <property type="entry name" value="nuc_hydro_IU_UC_XIUA"/>
    <property type="match status" value="1"/>
</dbReference>
<dbReference type="InterPro" id="IPR022975">
    <property type="entry name" value="Pyrim_hydro_RihA"/>
</dbReference>
<evidence type="ECO:0000313" key="6">
    <source>
        <dbReference type="EMBL" id="AHM79301.1"/>
    </source>
</evidence>
<evidence type="ECO:0000313" key="7">
    <source>
        <dbReference type="Proteomes" id="UP000019586"/>
    </source>
</evidence>
<dbReference type="GO" id="GO:0006152">
    <property type="term" value="P:purine nucleoside catabolic process"/>
    <property type="evidence" value="ECO:0007669"/>
    <property type="project" value="TreeGrafter"/>
</dbReference>
<dbReference type="Gene3D" id="3.90.245.10">
    <property type="entry name" value="Ribonucleoside hydrolase-like"/>
    <property type="match status" value="1"/>
</dbReference>
<dbReference type="SUPFAM" id="SSF53590">
    <property type="entry name" value="Nucleoside hydrolase"/>
    <property type="match status" value="1"/>
</dbReference>
<gene>
    <name evidence="3" type="primary">rihA</name>
    <name evidence="6" type="ORF">KPNJ2_02521</name>
</gene>
<dbReference type="GO" id="GO:0008477">
    <property type="term" value="F:purine nucleosidase activity"/>
    <property type="evidence" value="ECO:0007669"/>
    <property type="project" value="TreeGrafter"/>
</dbReference>
<dbReference type="PROSITE" id="PS01247">
    <property type="entry name" value="IUNH"/>
    <property type="match status" value="1"/>
</dbReference>
<accession>W8VGH3</accession>
<dbReference type="EC" id="3.2.-.-" evidence="3"/>
<dbReference type="HAMAP" id="MF_01431">
    <property type="entry name" value="Pyrim_hydro_RihA"/>
    <property type="match status" value="1"/>
</dbReference>
<feature type="compositionally biased region" description="Basic residues" evidence="4">
    <location>
        <begin position="1"/>
        <end position="12"/>
    </location>
</feature>
<dbReference type="PANTHER" id="PTHR12304:SF4">
    <property type="entry name" value="URIDINE NUCLEOSIDASE"/>
    <property type="match status" value="1"/>
</dbReference>
<reference evidence="6 7" key="1">
    <citation type="journal article" date="2014" name="Proc. Natl. Acad. Sci. U.S.A.">
        <title>Molecular dissection of the evolution of carbapenem-resistant multilocus sequence type 258 Klebsiella pneumoniae.</title>
        <authorList>
            <person name="Deleo F.R."/>
            <person name="Chen L."/>
            <person name="Porcella S.F."/>
            <person name="Martens C.A."/>
            <person name="Kobayashi S.D."/>
            <person name="Porter A.R."/>
            <person name="Chavda K.D."/>
            <person name="Jacobs M.R."/>
            <person name="Mathema B."/>
            <person name="Olsen R.J."/>
            <person name="Bonomo R.A."/>
            <person name="Musser J.M."/>
            <person name="Kreiswirth B.N."/>
        </authorList>
    </citation>
    <scope>NUCLEOTIDE SEQUENCE [LARGE SCALE GENOMIC DNA]</scope>
    <source>
        <strain evidence="6">30684/NJST258_2</strain>
    </source>
</reference>
<keyword evidence="1 3" id="KW-0378">Hydrolase</keyword>
<dbReference type="Proteomes" id="UP000019586">
    <property type="component" value="Chromosome"/>
</dbReference>
<evidence type="ECO:0000256" key="4">
    <source>
        <dbReference type="SAM" id="MobiDB-lite"/>
    </source>
</evidence>
<dbReference type="NCBIfam" id="NF007761">
    <property type="entry name" value="PRK10443.1"/>
    <property type="match status" value="1"/>
</dbReference>
<dbReference type="InterPro" id="IPR001910">
    <property type="entry name" value="Inosine/uridine_hydrolase_dom"/>
</dbReference>
<dbReference type="GO" id="GO:0015949">
    <property type="term" value="P:nucleobase-containing small molecule interconversion"/>
    <property type="evidence" value="ECO:0007669"/>
    <property type="project" value="InterPro"/>
</dbReference>
<feature type="domain" description="Inosine/uridine-preferring nucleoside hydrolase" evidence="5">
    <location>
        <begin position="60"/>
        <end position="355"/>
    </location>
</feature>
<dbReference type="GO" id="GO:0045437">
    <property type="term" value="F:uridine nucleosidase activity"/>
    <property type="evidence" value="ECO:0007669"/>
    <property type="project" value="InterPro"/>
</dbReference>
<dbReference type="InterPro" id="IPR015910">
    <property type="entry name" value="I/U_nuclsd_hydro_CS"/>
</dbReference>
<keyword evidence="2 3" id="KW-0326">Glycosidase</keyword>
<evidence type="ECO:0000256" key="2">
    <source>
        <dbReference type="ARBA" id="ARBA00023295"/>
    </source>
</evidence>
<dbReference type="KEGG" id="kps:KPNJ2_02521"/>
<feature type="active site" evidence="3">
    <location>
        <position position="295"/>
    </location>
</feature>
<proteinExistence type="inferred from homology"/>
<feature type="region of interest" description="Disordered" evidence="4">
    <location>
        <begin position="1"/>
        <end position="24"/>
    </location>
</feature>
<dbReference type="InterPro" id="IPR023186">
    <property type="entry name" value="IUNH"/>
</dbReference>
<protein>
    <recommendedName>
        <fullName evidence="3">Pyrimidine-specific ribonucleoside hydrolase RihA</fullName>
        <ecNumber evidence="3">3.2.-.-</ecNumber>
    </recommendedName>
    <alternativeName>
        <fullName evidence="3">Cytidine/uridine-specific hydrolase</fullName>
    </alternativeName>
</protein>
<dbReference type="PANTHER" id="PTHR12304">
    <property type="entry name" value="INOSINE-URIDINE PREFERRING NUCLEOSIDE HYDROLASE"/>
    <property type="match status" value="1"/>
</dbReference>
<dbReference type="EMBL" id="CP006918">
    <property type="protein sequence ID" value="AHM79301.1"/>
    <property type="molecule type" value="Genomic_DNA"/>
</dbReference>
<dbReference type="FunFam" id="3.90.245.10:FF:000001">
    <property type="entry name" value="Pyrimidine-specific ribonucleoside hydrolase RihA"/>
    <property type="match status" value="1"/>
</dbReference>